<accession>A0A1M4S8A5</accession>
<feature type="signal peptide" evidence="3">
    <location>
        <begin position="1"/>
        <end position="25"/>
    </location>
</feature>
<dbReference type="AlphaFoldDB" id="A0A1M4S8A5"/>
<keyword evidence="5" id="KW-1185">Reference proteome</keyword>
<name>A0A1M4S8A5_9BACT</name>
<dbReference type="PANTHER" id="PTHR35089:SF1">
    <property type="entry name" value="CHAPERONE PROTEIN SKP"/>
    <property type="match status" value="1"/>
</dbReference>
<sequence>MRTQRVWVALIAICALLLSAGSAQAASLKIGYFDLQAVLDQSQWGKEAKAEFAAKKAALQSQVRDKAKEFEDSKQAFEKQQALLDDKAKKEKILELRQMQMEGEKLLMQTNAELNKLSQELTKPIIDKVIEIVQSMGKKEKYDYIFEVQKGGLVYATEKTDLTKDIIKELDKAKPKK</sequence>
<protein>
    <submittedName>
        <fullName evidence="4">Periplasmic chaperone for outer membrane proteins Skp</fullName>
    </submittedName>
</protein>
<dbReference type="InterPro" id="IPR005632">
    <property type="entry name" value="Chaperone_Skp"/>
</dbReference>
<comment type="similarity">
    <text evidence="1">Belongs to the Skp family.</text>
</comment>
<evidence type="ECO:0000256" key="2">
    <source>
        <dbReference type="ARBA" id="ARBA00022729"/>
    </source>
</evidence>
<dbReference type="GO" id="GO:0051082">
    <property type="term" value="F:unfolded protein binding"/>
    <property type="evidence" value="ECO:0007669"/>
    <property type="project" value="InterPro"/>
</dbReference>
<dbReference type="STRING" id="1121391.SAMN02745206_00012"/>
<dbReference type="EMBL" id="FQVB01000003">
    <property type="protein sequence ID" value="SHE28446.1"/>
    <property type="molecule type" value="Genomic_DNA"/>
</dbReference>
<dbReference type="SMART" id="SM00935">
    <property type="entry name" value="OmpH"/>
    <property type="match status" value="1"/>
</dbReference>
<dbReference type="RefSeq" id="WP_073035756.1">
    <property type="nucleotide sequence ID" value="NZ_FQVB01000003.1"/>
</dbReference>
<gene>
    <name evidence="4" type="ORF">SAMN02745206_00012</name>
</gene>
<evidence type="ECO:0000256" key="3">
    <source>
        <dbReference type="SAM" id="SignalP"/>
    </source>
</evidence>
<dbReference type="OrthoDB" id="5432254at2"/>
<keyword evidence="2 3" id="KW-0732">Signal</keyword>
<evidence type="ECO:0000313" key="4">
    <source>
        <dbReference type="EMBL" id="SHE28446.1"/>
    </source>
</evidence>
<feature type="chain" id="PRO_5012454418" evidence="3">
    <location>
        <begin position="26"/>
        <end position="177"/>
    </location>
</feature>
<dbReference type="Proteomes" id="UP000184076">
    <property type="component" value="Unassembled WGS sequence"/>
</dbReference>
<dbReference type="GO" id="GO:0050821">
    <property type="term" value="P:protein stabilization"/>
    <property type="evidence" value="ECO:0007669"/>
    <property type="project" value="TreeGrafter"/>
</dbReference>
<dbReference type="SUPFAM" id="SSF111384">
    <property type="entry name" value="OmpH-like"/>
    <property type="match status" value="1"/>
</dbReference>
<evidence type="ECO:0000313" key="5">
    <source>
        <dbReference type="Proteomes" id="UP000184076"/>
    </source>
</evidence>
<dbReference type="Gene3D" id="3.30.910.20">
    <property type="entry name" value="Skp domain"/>
    <property type="match status" value="1"/>
</dbReference>
<reference evidence="5" key="1">
    <citation type="submission" date="2016-11" db="EMBL/GenBank/DDBJ databases">
        <authorList>
            <person name="Varghese N."/>
            <person name="Submissions S."/>
        </authorList>
    </citation>
    <scope>NUCLEOTIDE SEQUENCE [LARGE SCALE GENOMIC DNA]</scope>
    <source>
        <strain evidence="5">DSM 9756</strain>
    </source>
</reference>
<dbReference type="Pfam" id="PF03938">
    <property type="entry name" value="OmpH"/>
    <property type="match status" value="1"/>
</dbReference>
<organism evidence="4 5">
    <name type="scientific">Desulfacinum infernum DSM 9756</name>
    <dbReference type="NCBI Taxonomy" id="1121391"/>
    <lineage>
        <taxon>Bacteria</taxon>
        <taxon>Pseudomonadati</taxon>
        <taxon>Thermodesulfobacteriota</taxon>
        <taxon>Syntrophobacteria</taxon>
        <taxon>Syntrophobacterales</taxon>
        <taxon>Syntrophobacteraceae</taxon>
        <taxon>Desulfacinum</taxon>
    </lineage>
</organism>
<proteinExistence type="inferred from homology"/>
<dbReference type="PANTHER" id="PTHR35089">
    <property type="entry name" value="CHAPERONE PROTEIN SKP"/>
    <property type="match status" value="1"/>
</dbReference>
<dbReference type="GO" id="GO:0005829">
    <property type="term" value="C:cytosol"/>
    <property type="evidence" value="ECO:0007669"/>
    <property type="project" value="TreeGrafter"/>
</dbReference>
<evidence type="ECO:0000256" key="1">
    <source>
        <dbReference type="ARBA" id="ARBA00009091"/>
    </source>
</evidence>
<dbReference type="InterPro" id="IPR024930">
    <property type="entry name" value="Skp_dom_sf"/>
</dbReference>